<sequence>MARTTTNLMTSSLALGLQSSGTAVGEDTFTSVDISLKAKATGAGGKVQGTITSTAAAYGDGDGYVAVQNYVDPGDANFVKIKTTNVASTDGSYEQSITTFTIKNKAHGPSKHTESVKSVTIEDPPAVVSGNAALISIDAVAQGEDSLMDVQAAAFALEDRLSESSVEMILRLEEHSTFDAATGFDHLWI</sequence>
<dbReference type="EMBL" id="JALBUU010000004">
    <property type="protein sequence ID" value="MCI0753866.1"/>
    <property type="molecule type" value="Genomic_DNA"/>
</dbReference>
<evidence type="ECO:0000313" key="1">
    <source>
        <dbReference type="EMBL" id="MCI0753866.1"/>
    </source>
</evidence>
<keyword evidence="2" id="KW-1185">Reference proteome</keyword>
<gene>
    <name evidence="1" type="ORF">MON41_08850</name>
</gene>
<comment type="caution">
    <text evidence="1">The sequence shown here is derived from an EMBL/GenBank/DDBJ whole genome shotgun (WGS) entry which is preliminary data.</text>
</comment>
<organism evidence="1 2">
    <name type="scientific">Teichococcus vastitatis</name>
    <dbReference type="NCBI Taxonomy" id="2307076"/>
    <lineage>
        <taxon>Bacteria</taxon>
        <taxon>Pseudomonadati</taxon>
        <taxon>Pseudomonadota</taxon>
        <taxon>Alphaproteobacteria</taxon>
        <taxon>Acetobacterales</taxon>
        <taxon>Roseomonadaceae</taxon>
        <taxon>Roseomonas</taxon>
    </lineage>
</organism>
<name>A0ABS9W3U4_9PROT</name>
<evidence type="ECO:0000313" key="2">
    <source>
        <dbReference type="Proteomes" id="UP001201985"/>
    </source>
</evidence>
<dbReference type="RefSeq" id="WP_120007867.1">
    <property type="nucleotide sequence ID" value="NZ_JALBUU010000004.1"/>
</dbReference>
<dbReference type="Proteomes" id="UP001201985">
    <property type="component" value="Unassembled WGS sequence"/>
</dbReference>
<proteinExistence type="predicted"/>
<protein>
    <submittedName>
        <fullName evidence="1">Uncharacterized protein</fullName>
    </submittedName>
</protein>
<reference evidence="1 2" key="1">
    <citation type="submission" date="2022-03" db="EMBL/GenBank/DDBJ databases">
        <title>Complete genome analysis of Roseomonas KG 17.1 : a prolific producer of plant growth promoters.</title>
        <authorList>
            <person name="Saadouli I."/>
            <person name="Najjari A."/>
            <person name="Mosbah A."/>
            <person name="Ouzari H.I."/>
        </authorList>
    </citation>
    <scope>NUCLEOTIDE SEQUENCE [LARGE SCALE GENOMIC DNA]</scope>
    <source>
        <strain evidence="1 2">KG17-1</strain>
    </source>
</reference>
<accession>A0ABS9W3U4</accession>